<reference evidence="4" key="2">
    <citation type="submission" date="2014-03" db="EMBL/GenBank/DDBJ databases">
        <authorList>
            <person name="Genoscope - CEA"/>
        </authorList>
    </citation>
    <scope>NUCLEOTIDE SEQUENCE</scope>
</reference>
<evidence type="ECO:0000259" key="3">
    <source>
        <dbReference type="PROSITE" id="PS50186"/>
    </source>
</evidence>
<dbReference type="GO" id="GO:0035556">
    <property type="term" value="P:intracellular signal transduction"/>
    <property type="evidence" value="ECO:0007669"/>
    <property type="project" value="InterPro"/>
</dbReference>
<evidence type="ECO:0000313" key="5">
    <source>
        <dbReference type="Proteomes" id="UP000193380"/>
    </source>
</evidence>
<dbReference type="SMART" id="SM00049">
    <property type="entry name" value="DEP"/>
    <property type="match status" value="1"/>
</dbReference>
<dbReference type="CDD" id="cd04405">
    <property type="entry name" value="RhoGAP_BRCC3-like"/>
    <property type="match status" value="1"/>
</dbReference>
<dbReference type="SUPFAM" id="SSF46785">
    <property type="entry name" value="Winged helix' DNA-binding domain"/>
    <property type="match status" value="1"/>
</dbReference>
<dbReference type="InterPro" id="IPR036390">
    <property type="entry name" value="WH_DNA-bd_sf"/>
</dbReference>
<gene>
    <name evidence="4" type="ORF">GSONMT00003222001</name>
</gene>
<evidence type="ECO:0000256" key="1">
    <source>
        <dbReference type="ARBA" id="ARBA00037970"/>
    </source>
</evidence>
<protein>
    <recommendedName>
        <fullName evidence="2">DEP domain-containing protein 7</fullName>
    </recommendedName>
</protein>
<proteinExistence type="inferred from homology"/>
<dbReference type="PANTHER" id="PTHR16206:SF9">
    <property type="entry name" value="DEP DOMAIN-CONTAINING PROTEIN 7"/>
    <property type="match status" value="1"/>
</dbReference>
<sequence length="540" mass="60910">MATVKERAAALNLSGKLGLRSPGHGMVHKSLQASPMWSSIIANLKMSVKVKRRRFHLKSHNDCFLGSDAVSVVLAHIVQNKFFEGADISRDKVVRVCQALLDCKVFETVGAKVFGKDKRQDVFQDSNGYIYRFLNTQMPSMDELEKGVLSPGIQSTFCSASCRQEEQLYSHGTPLRSNQLLETVLGNLSLSPSKAHIDSPLPQTLVDEVLREETMLRLLQLVELPMLDNLLEGGETSPRRMAQRDPDLIYTSNYLDREILRAFKDSQEDDWLTAALDCLEFLPDQQVVEVSRDLPRCPDVVGVGQGQPCCSGSGTQQCKLLLYETLVKYYGQSDRSPLLANHMSDIYTGVTELLVNAKFYKALEALQLCLKLLHPRKREELRTLLRFMAMAADPLEIKLDKEIENKMVVKMAFSRAIIHSKSLAKEKVDLLVLFMLDNRHYIFKIPGSLHKLVSDKLARVVQGEQPDVTGSTFCQQVSTKAYSDCTQRTTQEALLVLLRNINEDPKHSAKERKRLLRQFYQGHPEIFVQYFGDSVSAVSV</sequence>
<dbReference type="InterPro" id="IPR000591">
    <property type="entry name" value="DEP_dom"/>
</dbReference>
<dbReference type="Proteomes" id="UP000193380">
    <property type="component" value="Unassembled WGS sequence"/>
</dbReference>
<name>A0A060XCW5_ONCMY</name>
<dbReference type="InterPro" id="IPR036388">
    <property type="entry name" value="WH-like_DNA-bd_sf"/>
</dbReference>
<evidence type="ECO:0000313" key="4">
    <source>
        <dbReference type="EMBL" id="CDQ74695.1"/>
    </source>
</evidence>
<dbReference type="Gene3D" id="1.10.10.10">
    <property type="entry name" value="Winged helix-like DNA-binding domain superfamily/Winged helix DNA-binding domain"/>
    <property type="match status" value="1"/>
</dbReference>
<organism evidence="4 5">
    <name type="scientific">Oncorhynchus mykiss</name>
    <name type="common">Rainbow trout</name>
    <name type="synonym">Salmo gairdneri</name>
    <dbReference type="NCBI Taxonomy" id="8022"/>
    <lineage>
        <taxon>Eukaryota</taxon>
        <taxon>Metazoa</taxon>
        <taxon>Chordata</taxon>
        <taxon>Craniata</taxon>
        <taxon>Vertebrata</taxon>
        <taxon>Euteleostomi</taxon>
        <taxon>Actinopterygii</taxon>
        <taxon>Neopterygii</taxon>
        <taxon>Teleostei</taxon>
        <taxon>Protacanthopterygii</taxon>
        <taxon>Salmoniformes</taxon>
        <taxon>Salmonidae</taxon>
        <taxon>Salmoninae</taxon>
        <taxon>Oncorhynchus</taxon>
    </lineage>
</organism>
<dbReference type="EMBL" id="FR904992">
    <property type="protein sequence ID" value="CDQ74695.1"/>
    <property type="molecule type" value="Genomic_DNA"/>
</dbReference>
<dbReference type="Pfam" id="PF00610">
    <property type="entry name" value="DEP"/>
    <property type="match status" value="1"/>
</dbReference>
<comment type="similarity">
    <text evidence="1">Belongs to the DEPDC7 family.</text>
</comment>
<dbReference type="PANTHER" id="PTHR16206">
    <property type="entry name" value="DEP DOMAIN-CONTAINING"/>
    <property type="match status" value="1"/>
</dbReference>
<dbReference type="PROSITE" id="PS50186">
    <property type="entry name" value="DEP"/>
    <property type="match status" value="1"/>
</dbReference>
<reference evidence="4" key="1">
    <citation type="journal article" date="2014" name="Nat. Commun.">
        <title>The rainbow trout genome provides novel insights into evolution after whole-genome duplication in vertebrates.</title>
        <authorList>
            <person name="Berthelot C."/>
            <person name="Brunet F."/>
            <person name="Chalopin D."/>
            <person name="Juanchich A."/>
            <person name="Bernard M."/>
            <person name="Noel B."/>
            <person name="Bento P."/>
            <person name="Da Silva C."/>
            <person name="Labadie K."/>
            <person name="Alberti A."/>
            <person name="Aury J.M."/>
            <person name="Louis A."/>
            <person name="Dehais P."/>
            <person name="Bardou P."/>
            <person name="Montfort J."/>
            <person name="Klopp C."/>
            <person name="Cabau C."/>
            <person name="Gaspin C."/>
            <person name="Thorgaard G.H."/>
            <person name="Boussaha M."/>
            <person name="Quillet E."/>
            <person name="Guyomard R."/>
            <person name="Galiana D."/>
            <person name="Bobe J."/>
            <person name="Volff J.N."/>
            <person name="Genet C."/>
            <person name="Wincker P."/>
            <person name="Jaillon O."/>
            <person name="Roest Crollius H."/>
            <person name="Guiguen Y."/>
        </authorList>
    </citation>
    <scope>NUCLEOTIDE SEQUENCE [LARGE SCALE GENOMIC DNA]</scope>
</reference>
<accession>A0A060XCW5</accession>
<dbReference type="STRING" id="8022.A0A060XCW5"/>
<feature type="domain" description="DEP" evidence="3">
    <location>
        <begin position="44"/>
        <end position="135"/>
    </location>
</feature>
<dbReference type="PaxDb" id="8022-A0A060XCW5"/>
<dbReference type="AlphaFoldDB" id="A0A060XCW5"/>
<evidence type="ECO:0000256" key="2">
    <source>
        <dbReference type="ARBA" id="ARBA00040225"/>
    </source>
</evidence>
<dbReference type="CDD" id="cd04446">
    <property type="entry name" value="DEP_DEPDC4"/>
    <property type="match status" value="1"/>
</dbReference>